<sequence>MLLPRHPPYSATHPHFGHKSAGAPYSATHPHFGGHKARLAIGAIIGIVIGVLVIFIILGWVLFKCLRARRLGLPKPTWRSFVPFMSSSRGNYAPTRPAATGRGGFLSLFRKSRGYTGANERSMRMREEAGAWDARMDDEHDHHHEAESYEYRGAPTGIKEAVLGRGREQDLSVGRENFQEKHEERGRSRNRGAEVYIERGDGTQQHAEKNPFEQDIRRKDGFGDVRMQGGRLSVDSERRSVFREEV</sequence>
<feature type="transmembrane region" description="Helical" evidence="2">
    <location>
        <begin position="39"/>
        <end position="63"/>
    </location>
</feature>
<name>A0A5J5F258_9PEZI</name>
<keyword evidence="2" id="KW-1133">Transmembrane helix</keyword>
<dbReference type="Proteomes" id="UP000326924">
    <property type="component" value="Unassembled WGS sequence"/>
</dbReference>
<feature type="compositionally biased region" description="Basic and acidic residues" evidence="1">
    <location>
        <begin position="196"/>
        <end position="223"/>
    </location>
</feature>
<keyword evidence="2" id="KW-0472">Membrane</keyword>
<gene>
    <name evidence="3" type="ORF">FN846DRAFT_942632</name>
</gene>
<comment type="caution">
    <text evidence="3">The sequence shown here is derived from an EMBL/GenBank/DDBJ whole genome shotgun (WGS) entry which is preliminary data.</text>
</comment>
<evidence type="ECO:0000256" key="1">
    <source>
        <dbReference type="SAM" id="MobiDB-lite"/>
    </source>
</evidence>
<reference evidence="3 4" key="1">
    <citation type="submission" date="2019-09" db="EMBL/GenBank/DDBJ databases">
        <title>Draft genome of the ectomycorrhizal ascomycete Sphaerosporella brunnea.</title>
        <authorList>
            <consortium name="DOE Joint Genome Institute"/>
            <person name="Benucci G.M."/>
            <person name="Marozzi G."/>
            <person name="Antonielli L."/>
            <person name="Sanchez S."/>
            <person name="Marco P."/>
            <person name="Wang X."/>
            <person name="Falini L.B."/>
            <person name="Barry K."/>
            <person name="Haridas S."/>
            <person name="Lipzen A."/>
            <person name="Labutti K."/>
            <person name="Grigoriev I.V."/>
            <person name="Murat C."/>
            <person name="Martin F."/>
            <person name="Albertini E."/>
            <person name="Donnini D."/>
            <person name="Bonito G."/>
        </authorList>
    </citation>
    <scope>NUCLEOTIDE SEQUENCE [LARGE SCALE GENOMIC DNA]</scope>
    <source>
        <strain evidence="3 4">Sb_GMNB300</strain>
    </source>
</reference>
<evidence type="ECO:0000313" key="3">
    <source>
        <dbReference type="EMBL" id="KAA8909405.1"/>
    </source>
</evidence>
<dbReference type="AlphaFoldDB" id="A0A5J5F258"/>
<protein>
    <submittedName>
        <fullName evidence="3">Uncharacterized protein</fullName>
    </submittedName>
</protein>
<feature type="region of interest" description="Disordered" evidence="1">
    <location>
        <begin position="174"/>
        <end position="246"/>
    </location>
</feature>
<keyword evidence="2" id="KW-0812">Transmembrane</keyword>
<proteinExistence type="predicted"/>
<feature type="compositionally biased region" description="Basic and acidic residues" evidence="1">
    <location>
        <begin position="177"/>
        <end position="187"/>
    </location>
</feature>
<accession>A0A5J5F258</accession>
<dbReference type="InParanoid" id="A0A5J5F258"/>
<evidence type="ECO:0000256" key="2">
    <source>
        <dbReference type="SAM" id="Phobius"/>
    </source>
</evidence>
<keyword evidence="4" id="KW-1185">Reference proteome</keyword>
<feature type="compositionally biased region" description="Basic and acidic residues" evidence="1">
    <location>
        <begin position="234"/>
        <end position="246"/>
    </location>
</feature>
<evidence type="ECO:0000313" key="4">
    <source>
        <dbReference type="Proteomes" id="UP000326924"/>
    </source>
</evidence>
<organism evidence="3 4">
    <name type="scientific">Sphaerosporella brunnea</name>
    <dbReference type="NCBI Taxonomy" id="1250544"/>
    <lineage>
        <taxon>Eukaryota</taxon>
        <taxon>Fungi</taxon>
        <taxon>Dikarya</taxon>
        <taxon>Ascomycota</taxon>
        <taxon>Pezizomycotina</taxon>
        <taxon>Pezizomycetes</taxon>
        <taxon>Pezizales</taxon>
        <taxon>Pyronemataceae</taxon>
        <taxon>Sphaerosporella</taxon>
    </lineage>
</organism>
<dbReference type="EMBL" id="VXIS01000058">
    <property type="protein sequence ID" value="KAA8909405.1"/>
    <property type="molecule type" value="Genomic_DNA"/>
</dbReference>
<dbReference type="OrthoDB" id="5414285at2759"/>